<comment type="caution">
    <text evidence="2">The sequence shown here is derived from an EMBL/GenBank/DDBJ whole genome shotgun (WGS) entry which is preliminary data.</text>
</comment>
<keyword evidence="1" id="KW-0812">Transmembrane</keyword>
<gene>
    <name evidence="2" type="ORF">ABFZ84_12430</name>
</gene>
<sequence length="124" mass="13339">MKPLVLRHIIIGLLLVTGIFHLLVAMVNAAPGMGTGLAVFGVIYFLLSFYVRRDVHAKAITKKNKHPGKYAIMLAMAACALGITLGGYSYIQNGGPLALPMMFAIDVVIIIAGAMWLLKTQVKT</sequence>
<feature type="transmembrane region" description="Helical" evidence="1">
    <location>
        <begin position="9"/>
        <end position="27"/>
    </location>
</feature>
<keyword evidence="1" id="KW-0472">Membrane</keyword>
<dbReference type="RefSeq" id="WP_369314338.1">
    <property type="nucleotide sequence ID" value="NZ_JBEHZE010000001.1"/>
</dbReference>
<dbReference type="EMBL" id="JBEHZE010000001">
    <property type="protein sequence ID" value="MEX6634353.1"/>
    <property type="molecule type" value="Genomic_DNA"/>
</dbReference>
<evidence type="ECO:0000256" key="1">
    <source>
        <dbReference type="SAM" id="Phobius"/>
    </source>
</evidence>
<organism evidence="2 3">
    <name type="scientific">Hyphococcus lacteus</name>
    <dbReference type="NCBI Taxonomy" id="3143536"/>
    <lineage>
        <taxon>Bacteria</taxon>
        <taxon>Pseudomonadati</taxon>
        <taxon>Pseudomonadota</taxon>
        <taxon>Alphaproteobacteria</taxon>
        <taxon>Parvularculales</taxon>
        <taxon>Parvularculaceae</taxon>
        <taxon>Hyphococcus</taxon>
    </lineage>
</organism>
<evidence type="ECO:0000313" key="3">
    <source>
        <dbReference type="Proteomes" id="UP001560685"/>
    </source>
</evidence>
<accession>A0ABV3Z714</accession>
<feature type="transmembrane region" description="Helical" evidence="1">
    <location>
        <begin position="71"/>
        <end position="91"/>
    </location>
</feature>
<feature type="transmembrane region" description="Helical" evidence="1">
    <location>
        <begin position="97"/>
        <end position="118"/>
    </location>
</feature>
<keyword evidence="3" id="KW-1185">Reference proteome</keyword>
<reference evidence="2 3" key="1">
    <citation type="submission" date="2024-05" db="EMBL/GenBank/DDBJ databases">
        <title>Three bacterial strains, DH-69, EH-24, and ECK-19 isolated from coastal sediments.</title>
        <authorList>
            <person name="Ye Y.-Q."/>
            <person name="Du Z.-J."/>
        </authorList>
    </citation>
    <scope>NUCLEOTIDE SEQUENCE [LARGE SCALE GENOMIC DNA]</scope>
    <source>
        <strain evidence="2 3">ECK-19</strain>
    </source>
</reference>
<evidence type="ECO:0008006" key="4">
    <source>
        <dbReference type="Google" id="ProtNLM"/>
    </source>
</evidence>
<evidence type="ECO:0000313" key="2">
    <source>
        <dbReference type="EMBL" id="MEX6634353.1"/>
    </source>
</evidence>
<proteinExistence type="predicted"/>
<protein>
    <recommendedName>
        <fullName evidence="4">DUF2178 domain-containing protein</fullName>
    </recommendedName>
</protein>
<name>A0ABV3Z714_9PROT</name>
<feature type="transmembrane region" description="Helical" evidence="1">
    <location>
        <begin position="33"/>
        <end position="51"/>
    </location>
</feature>
<dbReference type="Proteomes" id="UP001560685">
    <property type="component" value="Unassembled WGS sequence"/>
</dbReference>
<keyword evidence="1" id="KW-1133">Transmembrane helix</keyword>